<protein>
    <recommendedName>
        <fullName evidence="8">Rhodopsin domain-containing protein</fullName>
    </recommendedName>
</protein>
<feature type="domain" description="Rhodopsin" evidence="8">
    <location>
        <begin position="40"/>
        <end position="279"/>
    </location>
</feature>
<dbReference type="InterPro" id="IPR052337">
    <property type="entry name" value="SAT4-like"/>
</dbReference>
<evidence type="ECO:0000256" key="3">
    <source>
        <dbReference type="ARBA" id="ARBA00022989"/>
    </source>
</evidence>
<accession>A0AA40BGG6</accession>
<organism evidence="9 10">
    <name type="scientific">Lasiosphaeria miniovina</name>
    <dbReference type="NCBI Taxonomy" id="1954250"/>
    <lineage>
        <taxon>Eukaryota</taxon>
        <taxon>Fungi</taxon>
        <taxon>Dikarya</taxon>
        <taxon>Ascomycota</taxon>
        <taxon>Pezizomycotina</taxon>
        <taxon>Sordariomycetes</taxon>
        <taxon>Sordariomycetidae</taxon>
        <taxon>Sordariales</taxon>
        <taxon>Lasiosphaeriaceae</taxon>
        <taxon>Lasiosphaeria</taxon>
    </lineage>
</organism>
<evidence type="ECO:0000313" key="10">
    <source>
        <dbReference type="Proteomes" id="UP001172101"/>
    </source>
</evidence>
<evidence type="ECO:0000256" key="1">
    <source>
        <dbReference type="ARBA" id="ARBA00004141"/>
    </source>
</evidence>
<reference evidence="9" key="1">
    <citation type="submission" date="2023-06" db="EMBL/GenBank/DDBJ databases">
        <title>Genome-scale phylogeny and comparative genomics of the fungal order Sordariales.</title>
        <authorList>
            <consortium name="Lawrence Berkeley National Laboratory"/>
            <person name="Hensen N."/>
            <person name="Bonometti L."/>
            <person name="Westerberg I."/>
            <person name="Brannstrom I.O."/>
            <person name="Guillou S."/>
            <person name="Cros-Aarteil S."/>
            <person name="Calhoun S."/>
            <person name="Haridas S."/>
            <person name="Kuo A."/>
            <person name="Mondo S."/>
            <person name="Pangilinan J."/>
            <person name="Riley R."/>
            <person name="LaButti K."/>
            <person name="Andreopoulos B."/>
            <person name="Lipzen A."/>
            <person name="Chen C."/>
            <person name="Yanf M."/>
            <person name="Daum C."/>
            <person name="Ng V."/>
            <person name="Clum A."/>
            <person name="Steindorff A."/>
            <person name="Ohm R."/>
            <person name="Martin F."/>
            <person name="Silar P."/>
            <person name="Natvig D."/>
            <person name="Lalanne C."/>
            <person name="Gautier V."/>
            <person name="Ament-velasquez S.L."/>
            <person name="Kruys A."/>
            <person name="Hutchinson M.I."/>
            <person name="Powell A.J."/>
            <person name="Barry K."/>
            <person name="Miller A.N."/>
            <person name="Grigoriev I.V."/>
            <person name="Debuchy R."/>
            <person name="Gladieux P."/>
            <person name="Thoren M.H."/>
            <person name="Johannesson H."/>
        </authorList>
    </citation>
    <scope>NUCLEOTIDE SEQUENCE</scope>
    <source>
        <strain evidence="9">SMH2392-1A</strain>
    </source>
</reference>
<dbReference type="Pfam" id="PF20684">
    <property type="entry name" value="Fung_rhodopsin"/>
    <property type="match status" value="1"/>
</dbReference>
<evidence type="ECO:0000313" key="9">
    <source>
        <dbReference type="EMBL" id="KAK0733779.1"/>
    </source>
</evidence>
<evidence type="ECO:0000256" key="2">
    <source>
        <dbReference type="ARBA" id="ARBA00022692"/>
    </source>
</evidence>
<name>A0AA40BGG6_9PEZI</name>
<dbReference type="PANTHER" id="PTHR33048:SF167">
    <property type="entry name" value="INTEGRAL MEMBRANE PROTEIN"/>
    <property type="match status" value="1"/>
</dbReference>
<feature type="region of interest" description="Disordered" evidence="6">
    <location>
        <begin position="367"/>
        <end position="404"/>
    </location>
</feature>
<feature type="transmembrane region" description="Helical" evidence="7">
    <location>
        <begin position="55"/>
        <end position="76"/>
    </location>
</feature>
<evidence type="ECO:0000256" key="5">
    <source>
        <dbReference type="ARBA" id="ARBA00038359"/>
    </source>
</evidence>
<dbReference type="GO" id="GO:0016020">
    <property type="term" value="C:membrane"/>
    <property type="evidence" value="ECO:0007669"/>
    <property type="project" value="UniProtKB-SubCell"/>
</dbReference>
<dbReference type="Proteomes" id="UP001172101">
    <property type="component" value="Unassembled WGS sequence"/>
</dbReference>
<keyword evidence="4 7" id="KW-0472">Membrane</keyword>
<feature type="transmembrane region" description="Helical" evidence="7">
    <location>
        <begin position="133"/>
        <end position="154"/>
    </location>
</feature>
<keyword evidence="10" id="KW-1185">Reference proteome</keyword>
<sequence length="404" mass="43716">MADSGAVMALPSNPDEDAGPKIIGVTVFITSLALLTYSTRMYVRLFMVRNLGWDDYIMSLAVALVVTGQGFIIASVKYGAGRHMGDIPMEDIPKGVKLNFITQPIYLWAICIVKLAVGATLLRIASTTFYKRLIVGIMAFMTFYTTGCFFTVVLQCTDIRVLWDTSIQATCWGQKTLQGLSYTNVALNILTDLCFAVFIPIPMLWNLNVNTRTRLSLMGALGLGFFACAAAFVKISSLVNYGKLGDWLWDSRDITIWTTIECNAAIVAGSLPALRPIFKSILGTSLGYGPSTGGQKGGSGMGYFRGGTHGDHHELKSATRGGKMGGIHDETSSERAFNAATAFEMGGTDRHHNKTSANTTVFADPDALSSDESLPRQHPIDHANNGRKGITKTTTTTVDYAVTK</sequence>
<dbReference type="InterPro" id="IPR049326">
    <property type="entry name" value="Rhodopsin_dom_fungi"/>
</dbReference>
<keyword evidence="3 7" id="KW-1133">Transmembrane helix</keyword>
<comment type="caution">
    <text evidence="9">The sequence shown here is derived from an EMBL/GenBank/DDBJ whole genome shotgun (WGS) entry which is preliminary data.</text>
</comment>
<feature type="transmembrane region" description="Helical" evidence="7">
    <location>
        <begin position="105"/>
        <end position="126"/>
    </location>
</feature>
<dbReference type="AlphaFoldDB" id="A0AA40BGG6"/>
<evidence type="ECO:0000256" key="7">
    <source>
        <dbReference type="SAM" id="Phobius"/>
    </source>
</evidence>
<feature type="transmembrane region" description="Helical" evidence="7">
    <location>
        <begin position="217"/>
        <end position="242"/>
    </location>
</feature>
<evidence type="ECO:0000256" key="4">
    <source>
        <dbReference type="ARBA" id="ARBA00023136"/>
    </source>
</evidence>
<comment type="subcellular location">
    <subcellularLocation>
        <location evidence="1">Membrane</location>
        <topology evidence="1">Multi-pass membrane protein</topology>
    </subcellularLocation>
</comment>
<dbReference type="GeneID" id="85329652"/>
<comment type="similarity">
    <text evidence="5">Belongs to the SAT4 family.</text>
</comment>
<dbReference type="PANTHER" id="PTHR33048">
    <property type="entry name" value="PTH11-LIKE INTEGRAL MEMBRANE PROTEIN (AFU_ORTHOLOGUE AFUA_5G11245)"/>
    <property type="match status" value="1"/>
</dbReference>
<evidence type="ECO:0000259" key="8">
    <source>
        <dbReference type="Pfam" id="PF20684"/>
    </source>
</evidence>
<gene>
    <name evidence="9" type="ORF">B0T26DRAFT_760240</name>
</gene>
<proteinExistence type="inferred from homology"/>
<feature type="transmembrane region" description="Helical" evidence="7">
    <location>
        <begin position="22"/>
        <end position="43"/>
    </location>
</feature>
<dbReference type="RefSeq" id="XP_060302656.1">
    <property type="nucleotide sequence ID" value="XM_060446382.1"/>
</dbReference>
<evidence type="ECO:0000256" key="6">
    <source>
        <dbReference type="SAM" id="MobiDB-lite"/>
    </source>
</evidence>
<dbReference type="EMBL" id="JAUIRO010000001">
    <property type="protein sequence ID" value="KAK0733779.1"/>
    <property type="molecule type" value="Genomic_DNA"/>
</dbReference>
<feature type="transmembrane region" description="Helical" evidence="7">
    <location>
        <begin position="185"/>
        <end position="205"/>
    </location>
</feature>
<keyword evidence="2 7" id="KW-0812">Transmembrane</keyword>